<dbReference type="EMBL" id="GGEC01047162">
    <property type="protein sequence ID" value="MBX27646.1"/>
    <property type="molecule type" value="Transcribed_RNA"/>
</dbReference>
<proteinExistence type="predicted"/>
<dbReference type="AlphaFoldDB" id="A0A2P2MBP1"/>
<organism evidence="1">
    <name type="scientific">Rhizophora mucronata</name>
    <name type="common">Asiatic mangrove</name>
    <dbReference type="NCBI Taxonomy" id="61149"/>
    <lineage>
        <taxon>Eukaryota</taxon>
        <taxon>Viridiplantae</taxon>
        <taxon>Streptophyta</taxon>
        <taxon>Embryophyta</taxon>
        <taxon>Tracheophyta</taxon>
        <taxon>Spermatophyta</taxon>
        <taxon>Magnoliopsida</taxon>
        <taxon>eudicotyledons</taxon>
        <taxon>Gunneridae</taxon>
        <taxon>Pentapetalae</taxon>
        <taxon>rosids</taxon>
        <taxon>fabids</taxon>
        <taxon>Malpighiales</taxon>
        <taxon>Rhizophoraceae</taxon>
        <taxon>Rhizophora</taxon>
    </lineage>
</organism>
<name>A0A2P2MBP1_RHIMU</name>
<evidence type="ECO:0000313" key="1">
    <source>
        <dbReference type="EMBL" id="MBX27646.1"/>
    </source>
</evidence>
<sequence>MVDIRVVFPLTTLVQGAINGWQLRFI</sequence>
<accession>A0A2P2MBP1</accession>
<reference evidence="1" key="1">
    <citation type="submission" date="2018-02" db="EMBL/GenBank/DDBJ databases">
        <title>Rhizophora mucronata_Transcriptome.</title>
        <authorList>
            <person name="Meera S.P."/>
            <person name="Sreeshan A."/>
            <person name="Augustine A."/>
        </authorList>
    </citation>
    <scope>NUCLEOTIDE SEQUENCE</scope>
    <source>
        <tissue evidence="1">Leaf</tissue>
    </source>
</reference>
<protein>
    <submittedName>
        <fullName evidence="1">Uncharacterized protein</fullName>
    </submittedName>
</protein>